<dbReference type="Pfam" id="PF00293">
    <property type="entry name" value="NUDIX"/>
    <property type="match status" value="1"/>
</dbReference>
<dbReference type="EMBL" id="CP053708">
    <property type="protein sequence ID" value="QKE92684.1"/>
    <property type="molecule type" value="Genomic_DNA"/>
</dbReference>
<dbReference type="InterPro" id="IPR020476">
    <property type="entry name" value="Nudix_hydrolase"/>
</dbReference>
<dbReference type="KEGG" id="lck:HN018_15090"/>
<dbReference type="PROSITE" id="PS00893">
    <property type="entry name" value="NUDIX_BOX"/>
    <property type="match status" value="1"/>
</dbReference>
<dbReference type="PROSITE" id="PS51462">
    <property type="entry name" value="NUDIX"/>
    <property type="match status" value="1"/>
</dbReference>
<accession>A0A6M8HVQ6</accession>
<evidence type="ECO:0000259" key="6">
    <source>
        <dbReference type="PROSITE" id="PS51462"/>
    </source>
</evidence>
<dbReference type="AlphaFoldDB" id="A0A6M8HVQ6"/>
<dbReference type="SUPFAM" id="SSF55811">
    <property type="entry name" value="Nudix"/>
    <property type="match status" value="1"/>
</dbReference>
<sequence length="200" mass="21872">MSRFARIQPEGDERERLSCLDCGHVVYENPKIIVGAVVAHEGRVLLCRRAIEPRQGFWTLPAGYLELGETSAEGAIRETFEEAGARITLDGILAIYDISRIGQVQIIYRARFTDPENPVATAGTESLEVGLFNWAGIPWGDLAFPTVRWALDAWSRVGQGPLPPPFGNPADDPRGEGTLPGVPHSSLDPHPTHVTSRRPA</sequence>
<proteinExistence type="inferred from homology"/>
<dbReference type="PRINTS" id="PR00502">
    <property type="entry name" value="NUDIXFAMILY"/>
</dbReference>
<protein>
    <submittedName>
        <fullName evidence="7">NUDIX domain-containing protein</fullName>
    </submittedName>
</protein>
<evidence type="ECO:0000256" key="1">
    <source>
        <dbReference type="ARBA" id="ARBA00001946"/>
    </source>
</evidence>
<dbReference type="InterPro" id="IPR015797">
    <property type="entry name" value="NUDIX_hydrolase-like_dom_sf"/>
</dbReference>
<dbReference type="CDD" id="cd04511">
    <property type="entry name" value="NUDIX_Hydrolase"/>
    <property type="match status" value="1"/>
</dbReference>
<comment type="similarity">
    <text evidence="4">Belongs to the Nudix hydrolase family.</text>
</comment>
<dbReference type="InterPro" id="IPR000086">
    <property type="entry name" value="NUDIX_hydrolase_dom"/>
</dbReference>
<dbReference type="PANTHER" id="PTHR43222:SF2">
    <property type="entry name" value="NUDIX HYDROLASE 23, CHLOROPLASTIC"/>
    <property type="match status" value="1"/>
</dbReference>
<evidence type="ECO:0000256" key="3">
    <source>
        <dbReference type="ARBA" id="ARBA00022842"/>
    </source>
</evidence>
<dbReference type="Proteomes" id="UP000500767">
    <property type="component" value="Chromosome"/>
</dbReference>
<evidence type="ECO:0000256" key="2">
    <source>
        <dbReference type="ARBA" id="ARBA00022801"/>
    </source>
</evidence>
<evidence type="ECO:0000313" key="8">
    <source>
        <dbReference type="Proteomes" id="UP000500767"/>
    </source>
</evidence>
<dbReference type="PANTHER" id="PTHR43222">
    <property type="entry name" value="NUDIX HYDROLASE 23"/>
    <property type="match status" value="1"/>
</dbReference>
<evidence type="ECO:0000256" key="5">
    <source>
        <dbReference type="SAM" id="MobiDB-lite"/>
    </source>
</evidence>
<dbReference type="Gene3D" id="3.90.79.10">
    <property type="entry name" value="Nucleoside Triphosphate Pyrophosphohydrolase"/>
    <property type="match status" value="1"/>
</dbReference>
<keyword evidence="2 4" id="KW-0378">Hydrolase</keyword>
<reference evidence="7 8" key="1">
    <citation type="journal article" date="2014" name="World J. Microbiol. Biotechnol.">
        <title>Biodiversity and physiological characteristics of Antarctic and Arctic lichens-associated bacteria.</title>
        <authorList>
            <person name="Lee Y.M."/>
            <person name="Kim E.H."/>
            <person name="Lee H.K."/>
            <person name="Hong S.G."/>
        </authorList>
    </citation>
    <scope>NUCLEOTIDE SEQUENCE [LARGE SCALE GENOMIC DNA]</scope>
    <source>
        <strain evidence="7 8">PAMC 26569</strain>
    </source>
</reference>
<evidence type="ECO:0000256" key="4">
    <source>
        <dbReference type="RuleBase" id="RU003476"/>
    </source>
</evidence>
<gene>
    <name evidence="7" type="ORF">HN018_15090</name>
</gene>
<comment type="cofactor">
    <cofactor evidence="1">
        <name>Mg(2+)</name>
        <dbReference type="ChEBI" id="CHEBI:18420"/>
    </cofactor>
</comment>
<dbReference type="GO" id="GO:0016787">
    <property type="term" value="F:hydrolase activity"/>
    <property type="evidence" value="ECO:0007669"/>
    <property type="project" value="UniProtKB-KW"/>
</dbReference>
<feature type="region of interest" description="Disordered" evidence="5">
    <location>
        <begin position="160"/>
        <end position="200"/>
    </location>
</feature>
<dbReference type="InterPro" id="IPR020084">
    <property type="entry name" value="NUDIX_hydrolase_CS"/>
</dbReference>
<organism evidence="7 8">
    <name type="scientific">Lichenicola cladoniae</name>
    <dbReference type="NCBI Taxonomy" id="1484109"/>
    <lineage>
        <taxon>Bacteria</taxon>
        <taxon>Pseudomonadati</taxon>
        <taxon>Pseudomonadota</taxon>
        <taxon>Alphaproteobacteria</taxon>
        <taxon>Acetobacterales</taxon>
        <taxon>Acetobacteraceae</taxon>
        <taxon>Lichenicola</taxon>
    </lineage>
</organism>
<name>A0A6M8HVQ6_9PROT</name>
<keyword evidence="3" id="KW-0460">Magnesium</keyword>
<evidence type="ECO:0000313" key="7">
    <source>
        <dbReference type="EMBL" id="QKE92684.1"/>
    </source>
</evidence>
<keyword evidence="8" id="KW-1185">Reference proteome</keyword>
<feature type="domain" description="Nudix hydrolase" evidence="6">
    <location>
        <begin position="29"/>
        <end position="157"/>
    </location>
</feature>